<feature type="region of interest" description="Disordered" evidence="7">
    <location>
        <begin position="590"/>
        <end position="618"/>
    </location>
</feature>
<keyword evidence="2" id="KW-1003">Cell membrane</keyword>
<keyword evidence="11" id="KW-1185">Reference proteome</keyword>
<evidence type="ECO:0000256" key="5">
    <source>
        <dbReference type="ARBA" id="ARBA00023136"/>
    </source>
</evidence>
<keyword evidence="4 8" id="KW-1133">Transmembrane helix</keyword>
<dbReference type="RefSeq" id="WP_085492703.1">
    <property type="nucleotide sequence ID" value="NZ_FXAZ01000001.1"/>
</dbReference>
<comment type="subcellular location">
    <subcellularLocation>
        <location evidence="1">Cell membrane</location>
        <topology evidence="1">Multi-pass membrane protein</topology>
    </subcellularLocation>
</comment>
<feature type="domain" description="ABC3 transporter permease C-terminal" evidence="9">
    <location>
        <begin position="821"/>
        <end position="940"/>
    </location>
</feature>
<name>A0A1X7IGH1_9BACL</name>
<feature type="transmembrane region" description="Helical" evidence="8">
    <location>
        <begin position="300"/>
        <end position="320"/>
    </location>
</feature>
<dbReference type="PANTHER" id="PTHR30572">
    <property type="entry name" value="MEMBRANE COMPONENT OF TRANSPORTER-RELATED"/>
    <property type="match status" value="1"/>
</dbReference>
<feature type="compositionally biased region" description="Gly residues" evidence="7">
    <location>
        <begin position="598"/>
        <end position="613"/>
    </location>
</feature>
<feature type="transmembrane region" description="Helical" evidence="8">
    <location>
        <begin position="400"/>
        <end position="421"/>
    </location>
</feature>
<dbReference type="EMBL" id="FXAZ01000001">
    <property type="protein sequence ID" value="SMG13895.1"/>
    <property type="molecule type" value="Genomic_DNA"/>
</dbReference>
<evidence type="ECO:0000313" key="11">
    <source>
        <dbReference type="Proteomes" id="UP000193834"/>
    </source>
</evidence>
<evidence type="ECO:0000256" key="7">
    <source>
        <dbReference type="SAM" id="MobiDB-lite"/>
    </source>
</evidence>
<dbReference type="PANTHER" id="PTHR30572:SF4">
    <property type="entry name" value="ABC TRANSPORTER PERMEASE YTRF"/>
    <property type="match status" value="1"/>
</dbReference>
<feature type="transmembrane region" description="Helical" evidence="8">
    <location>
        <begin position="442"/>
        <end position="462"/>
    </location>
</feature>
<evidence type="ECO:0000256" key="8">
    <source>
        <dbReference type="SAM" id="Phobius"/>
    </source>
</evidence>
<feature type="transmembrane region" description="Helical" evidence="8">
    <location>
        <begin position="873"/>
        <end position="897"/>
    </location>
</feature>
<dbReference type="STRING" id="1852522.SAMN06295960_0432"/>
<dbReference type="Pfam" id="PF02687">
    <property type="entry name" value="FtsX"/>
    <property type="match status" value="2"/>
</dbReference>
<comment type="similarity">
    <text evidence="6">Belongs to the ABC-4 integral membrane protein family.</text>
</comment>
<organism evidence="10 11">
    <name type="scientific">Paenibacillus aquistagni</name>
    <dbReference type="NCBI Taxonomy" id="1852522"/>
    <lineage>
        <taxon>Bacteria</taxon>
        <taxon>Bacillati</taxon>
        <taxon>Bacillota</taxon>
        <taxon>Bacilli</taxon>
        <taxon>Bacillales</taxon>
        <taxon>Paenibacillaceae</taxon>
        <taxon>Paenibacillus</taxon>
    </lineage>
</organism>
<accession>A0A1X7IGH1</accession>
<feature type="transmembrane region" description="Helical" evidence="8">
    <location>
        <begin position="813"/>
        <end position="838"/>
    </location>
</feature>
<evidence type="ECO:0000256" key="4">
    <source>
        <dbReference type="ARBA" id="ARBA00022989"/>
    </source>
</evidence>
<feature type="transmembrane region" description="Helical" evidence="8">
    <location>
        <begin position="348"/>
        <end position="374"/>
    </location>
</feature>
<evidence type="ECO:0000256" key="2">
    <source>
        <dbReference type="ARBA" id="ARBA00022475"/>
    </source>
</evidence>
<dbReference type="InterPro" id="IPR003838">
    <property type="entry name" value="ABC3_permease_C"/>
</dbReference>
<evidence type="ECO:0000259" key="9">
    <source>
        <dbReference type="Pfam" id="PF02687"/>
    </source>
</evidence>
<protein>
    <submittedName>
        <fullName evidence="10">Putative ABC transport system permease protein</fullName>
    </submittedName>
</protein>
<feature type="transmembrane region" description="Helical" evidence="8">
    <location>
        <begin position="482"/>
        <end position="502"/>
    </location>
</feature>
<reference evidence="10 11" key="1">
    <citation type="submission" date="2017-04" db="EMBL/GenBank/DDBJ databases">
        <authorList>
            <person name="Afonso C.L."/>
            <person name="Miller P.J."/>
            <person name="Scott M.A."/>
            <person name="Spackman E."/>
            <person name="Goraichik I."/>
            <person name="Dimitrov K.M."/>
            <person name="Suarez D.L."/>
            <person name="Swayne D.E."/>
        </authorList>
    </citation>
    <scope>NUCLEOTIDE SEQUENCE [LARGE SCALE GENOMIC DNA]</scope>
    <source>
        <strain evidence="10 11">11</strain>
    </source>
</reference>
<keyword evidence="5 8" id="KW-0472">Membrane</keyword>
<feature type="transmembrane region" description="Helical" evidence="8">
    <location>
        <begin position="537"/>
        <end position="554"/>
    </location>
</feature>
<dbReference type="GO" id="GO:0005886">
    <property type="term" value="C:plasma membrane"/>
    <property type="evidence" value="ECO:0007669"/>
    <property type="project" value="UniProtKB-SubCell"/>
</dbReference>
<gene>
    <name evidence="10" type="ORF">SAMN06295960_0432</name>
</gene>
<keyword evidence="3 8" id="KW-0812">Transmembrane</keyword>
<feature type="transmembrane region" description="Helical" evidence="8">
    <location>
        <begin position="917"/>
        <end position="938"/>
    </location>
</feature>
<dbReference type="Proteomes" id="UP000193834">
    <property type="component" value="Unassembled WGS sequence"/>
</dbReference>
<evidence type="ECO:0000256" key="6">
    <source>
        <dbReference type="ARBA" id="ARBA00038076"/>
    </source>
</evidence>
<dbReference type="GO" id="GO:0022857">
    <property type="term" value="F:transmembrane transporter activity"/>
    <property type="evidence" value="ECO:0007669"/>
    <property type="project" value="TreeGrafter"/>
</dbReference>
<dbReference type="InterPro" id="IPR050250">
    <property type="entry name" value="Macrolide_Exporter_MacB"/>
</dbReference>
<evidence type="ECO:0000256" key="1">
    <source>
        <dbReference type="ARBA" id="ARBA00004651"/>
    </source>
</evidence>
<dbReference type="AlphaFoldDB" id="A0A1X7IGH1"/>
<sequence>MGVPLFRFLFRKMWNTRWMTLSTLIGLIVAVSFTVSIPMYADGALKRVISQSIQENSEGLPAGSLLLRYQSTGGEKTDLAALQDVNTFIEQEVQDKIGFPALLYVHSQQIRPTEVIPVDPTKVDASRVRNMTLASLSELDKQVEISNGRMNKDGNINGALEVVMLEDAMYRNDLHIGDELDYPVYGGSNVNLRVKIVGTFKPVDEKSAFWYQGFESMMNTLYVTPKTLHDVVLKENKVQLQNSSWYYAFDLREIKTSQIAELRSTLDRLGIELYQKLKGTNVELSFAKLLDEFRSQSLRLQMMLFTLAAPMIAMVFYFIAMNANQALEKQQSDISVLRSRGASTKQIILMYLLEGVILGGLALLASPFFGWFMAKSIGSANGFLEFVNRKSIPVGFSSDAVIFGAAAVIIALTATLIPAIAAARSSIVNLRQKMARKDKKPFWQKWFLDIALLGLAGYGYYLSNQQQLLSFQTGMTSDQLQVQPFLFFVPALAIFSIGLFFLRIFPWLLKLVQWMFSKVLPLPFYLTLTQLSRSAKSYYPLMILLILTLGLGVYNSSAARTIDLNSTERTQYKYGADVVLQTVWESSAEFEPNSNQGNNGGGQGNGGNPGAGGQQQKPSKIIFNEPPFELFKRQPGVEAATRVLKTKANVIVSGRSIGQGMLMGIDNVDFANVAWLRADMFPVHPYKYLDAMGKYTESGVIISSNTASKYQLKPGDSISISISDQMVDFAIVAVLPYWPTQYPDQAPFFIANLDYIYDQSPIQPYEVWLKMKEGAKLAPVIESLQNAGIELASVTDVRSELIAQSKHPSRGGVFGILSMGFLISIVVSLIGYLLYWFFNLSSRVVQFGILRAMGLSRGQLTGMLLLEQLFTAGLSIGLGIVIGKIVSYLFLPFLQGTESAQMQVPPFRIIFDSRDTLQLYFVVLVMMILGASMLFMHIRRLRVHQAVKMGEER</sequence>
<proteinExistence type="inferred from homology"/>
<evidence type="ECO:0000313" key="10">
    <source>
        <dbReference type="EMBL" id="SMG13895.1"/>
    </source>
</evidence>
<dbReference type="OrthoDB" id="51951at2"/>
<evidence type="ECO:0000256" key="3">
    <source>
        <dbReference type="ARBA" id="ARBA00022692"/>
    </source>
</evidence>
<feature type="domain" description="ABC3 transporter permease C-terminal" evidence="9">
    <location>
        <begin position="311"/>
        <end position="426"/>
    </location>
</feature>